<feature type="non-terminal residue" evidence="1">
    <location>
        <position position="1"/>
    </location>
</feature>
<organism evidence="1 2">
    <name type="scientific">Dentiscutata erythropus</name>
    <dbReference type="NCBI Taxonomy" id="1348616"/>
    <lineage>
        <taxon>Eukaryota</taxon>
        <taxon>Fungi</taxon>
        <taxon>Fungi incertae sedis</taxon>
        <taxon>Mucoromycota</taxon>
        <taxon>Glomeromycotina</taxon>
        <taxon>Glomeromycetes</taxon>
        <taxon>Diversisporales</taxon>
        <taxon>Gigasporaceae</taxon>
        <taxon>Dentiscutata</taxon>
    </lineage>
</organism>
<sequence length="43" mass="4781">PAKPSLKINLQSSSQKHIDIENITNQDNIIKSNTQDSSTLNNM</sequence>
<comment type="caution">
    <text evidence="1">The sequence shown here is derived from an EMBL/GenBank/DDBJ whole genome shotgun (WGS) entry which is preliminary data.</text>
</comment>
<evidence type="ECO:0000313" key="1">
    <source>
        <dbReference type="EMBL" id="CAG8789402.1"/>
    </source>
</evidence>
<dbReference type="OrthoDB" id="10643207at2759"/>
<reference evidence="1" key="1">
    <citation type="submission" date="2021-06" db="EMBL/GenBank/DDBJ databases">
        <authorList>
            <person name="Kallberg Y."/>
            <person name="Tangrot J."/>
            <person name="Rosling A."/>
        </authorList>
    </citation>
    <scope>NUCLEOTIDE SEQUENCE</scope>
    <source>
        <strain evidence="1">MA453B</strain>
    </source>
</reference>
<feature type="non-terminal residue" evidence="1">
    <location>
        <position position="43"/>
    </location>
</feature>
<dbReference type="Proteomes" id="UP000789405">
    <property type="component" value="Unassembled WGS sequence"/>
</dbReference>
<evidence type="ECO:0000313" key="2">
    <source>
        <dbReference type="Proteomes" id="UP000789405"/>
    </source>
</evidence>
<protein>
    <submittedName>
        <fullName evidence="1">161_t:CDS:1</fullName>
    </submittedName>
</protein>
<dbReference type="EMBL" id="CAJVPY010026211">
    <property type="protein sequence ID" value="CAG8789402.1"/>
    <property type="molecule type" value="Genomic_DNA"/>
</dbReference>
<keyword evidence="2" id="KW-1185">Reference proteome</keyword>
<name>A0A9N9JP30_9GLOM</name>
<proteinExistence type="predicted"/>
<gene>
    <name evidence="1" type="ORF">DERYTH_LOCUS21097</name>
</gene>
<accession>A0A9N9JP30</accession>
<dbReference type="AlphaFoldDB" id="A0A9N9JP30"/>